<evidence type="ECO:0000313" key="2">
    <source>
        <dbReference type="EMBL" id="UNM97293.1"/>
    </source>
</evidence>
<keyword evidence="3" id="KW-1185">Reference proteome</keyword>
<reference evidence="2 3" key="1">
    <citation type="submission" date="2022-03" db="EMBL/GenBank/DDBJ databases">
        <title>Ignatzschineria rhizosphaerae HR5S32.</title>
        <authorList>
            <person name="Sun J.Q."/>
            <person name="Feng J.Y."/>
        </authorList>
    </citation>
    <scope>NUCLEOTIDE SEQUENCE [LARGE SCALE GENOMIC DNA]</scope>
    <source>
        <strain evidence="2 3">HR5S32</strain>
    </source>
</reference>
<dbReference type="Proteomes" id="UP000829542">
    <property type="component" value="Chromosome"/>
</dbReference>
<evidence type="ECO:0000256" key="1">
    <source>
        <dbReference type="SAM" id="Phobius"/>
    </source>
</evidence>
<feature type="transmembrane region" description="Helical" evidence="1">
    <location>
        <begin position="7"/>
        <end position="28"/>
    </location>
</feature>
<feature type="transmembrane region" description="Helical" evidence="1">
    <location>
        <begin position="40"/>
        <end position="62"/>
    </location>
</feature>
<keyword evidence="1" id="KW-0812">Transmembrane</keyword>
<proteinExistence type="predicted"/>
<name>A0ABY3XBG5_9GAMM</name>
<protein>
    <submittedName>
        <fullName evidence="2">DUF3592 domain-containing protein</fullName>
    </submittedName>
</protein>
<keyword evidence="1" id="KW-1133">Transmembrane helix</keyword>
<organism evidence="2 3">
    <name type="scientific">Ignatzschineria rhizosphaerae</name>
    <dbReference type="NCBI Taxonomy" id="2923279"/>
    <lineage>
        <taxon>Bacteria</taxon>
        <taxon>Pseudomonadati</taxon>
        <taxon>Pseudomonadota</taxon>
        <taxon>Gammaproteobacteria</taxon>
        <taxon>Cardiobacteriales</taxon>
        <taxon>Ignatzschineriaceae</taxon>
        <taxon>Ignatzschineria</taxon>
    </lineage>
</organism>
<dbReference type="RefSeq" id="WP_242152530.1">
    <property type="nucleotide sequence ID" value="NZ_CP093379.1"/>
</dbReference>
<accession>A0ABY3XBG5</accession>
<dbReference type="EMBL" id="CP093379">
    <property type="protein sequence ID" value="UNM97293.1"/>
    <property type="molecule type" value="Genomic_DNA"/>
</dbReference>
<keyword evidence="1" id="KW-0472">Membrane</keyword>
<sequence>MTSSSRKLIIILAIMFGGFGLLFMFAGFSILGEEGSKGDGILFASVGGISSAIGFTPLILFIRQKIIKNRVLSRGVMIQSELLDVTYASYAVNGVRPYLIRSQWVDQSSNKLYLFKSEPFVDNPESVLKKGSKVPVYINPENPKQYYMDIQSISALKRFYKR</sequence>
<gene>
    <name evidence="2" type="ORF">MMG00_05430</name>
</gene>
<evidence type="ECO:0000313" key="3">
    <source>
        <dbReference type="Proteomes" id="UP000829542"/>
    </source>
</evidence>